<reference evidence="2" key="1">
    <citation type="submission" date="2021-07" db="EMBL/GenBank/DDBJ databases">
        <authorList>
            <person name="Durling M."/>
        </authorList>
    </citation>
    <scope>NUCLEOTIDE SEQUENCE</scope>
</reference>
<feature type="repeat" description="TPR" evidence="1">
    <location>
        <begin position="392"/>
        <end position="425"/>
    </location>
</feature>
<protein>
    <submittedName>
        <fullName evidence="2">Uncharacterized protein</fullName>
    </submittedName>
</protein>
<keyword evidence="3" id="KW-1185">Reference proteome</keyword>
<proteinExistence type="predicted"/>
<comment type="caution">
    <text evidence="2">The sequence shown here is derived from an EMBL/GenBank/DDBJ whole genome shotgun (WGS) entry which is preliminary data.</text>
</comment>
<dbReference type="Proteomes" id="UP000696280">
    <property type="component" value="Unassembled WGS sequence"/>
</dbReference>
<evidence type="ECO:0000256" key="1">
    <source>
        <dbReference type="PROSITE-ProRule" id="PRU00339"/>
    </source>
</evidence>
<gene>
    <name evidence="2" type="ORF">HYFRA_00006530</name>
</gene>
<dbReference type="PROSITE" id="PS50005">
    <property type="entry name" value="TPR"/>
    <property type="match status" value="1"/>
</dbReference>
<accession>A0A9N9KT70</accession>
<dbReference type="OrthoDB" id="62952at2759"/>
<dbReference type="AlphaFoldDB" id="A0A9N9KT70"/>
<dbReference type="InterPro" id="IPR019734">
    <property type="entry name" value="TPR_rpt"/>
</dbReference>
<name>A0A9N9KT70_9HELO</name>
<evidence type="ECO:0000313" key="3">
    <source>
        <dbReference type="Proteomes" id="UP000696280"/>
    </source>
</evidence>
<dbReference type="EMBL" id="CAJVRL010000039">
    <property type="protein sequence ID" value="CAG8951132.1"/>
    <property type="molecule type" value="Genomic_DNA"/>
</dbReference>
<organism evidence="2 3">
    <name type="scientific">Hymenoscyphus fraxineus</name>
    <dbReference type="NCBI Taxonomy" id="746836"/>
    <lineage>
        <taxon>Eukaryota</taxon>
        <taxon>Fungi</taxon>
        <taxon>Dikarya</taxon>
        <taxon>Ascomycota</taxon>
        <taxon>Pezizomycotina</taxon>
        <taxon>Leotiomycetes</taxon>
        <taxon>Helotiales</taxon>
        <taxon>Helotiaceae</taxon>
        <taxon>Hymenoscyphus</taxon>
    </lineage>
</organism>
<keyword evidence="1" id="KW-0802">TPR repeat</keyword>
<sequence>MPTNLTDLPQEIRNMIWNELLIDGTDNRLKHRKISTQLFQVNKAISADTLAFFYRENAFVLVEDIDDGSGSFLSKILDPATLNKSRYHMTFLLPDMEFPPKVALRIRLLQGYNKAVMGGENKWEEPVVPVYLRSVVRVLMPARQLPRLIQTINCTRSPFYYVKDYVGCPIFGMKLDFKTELEECYQGNGVAERLIRGLKGLKRFRGSGQYRWWRDFDPATAVTGQPTFNNELTITGLDSVLTSELLQSSDLPMWTRGDAIAKAKHLIQQAKIHEAHGNYAEAYLDLYASQLMIGYYKVGGFRTPNLLPTMGLEITSILFDILFAYSELAWNLRWRYREYFLGRLDVDLSGEILSAFDTVMRTPETHPYLAENRAEGELLDDSTPEDLKARRSTIYLRYCRYRISIGDFANTIKYLREALEKDPKNSDLRRMDKELQETYNYQELREEDLDVLIIFIREEALKRMLEREKRVMEIYKED</sequence>
<evidence type="ECO:0000313" key="2">
    <source>
        <dbReference type="EMBL" id="CAG8951132.1"/>
    </source>
</evidence>